<protein>
    <submittedName>
        <fullName evidence="2">Uncharacterized protein</fullName>
    </submittedName>
</protein>
<gene>
    <name evidence="2" type="ORF">DI555_06895</name>
</gene>
<evidence type="ECO:0000256" key="1">
    <source>
        <dbReference type="SAM" id="Coils"/>
    </source>
</evidence>
<evidence type="ECO:0000313" key="3">
    <source>
        <dbReference type="Proteomes" id="UP000249082"/>
    </source>
</evidence>
<accession>A0A2W5QDU1</accession>
<comment type="caution">
    <text evidence="2">The sequence shown here is derived from an EMBL/GenBank/DDBJ whole genome shotgun (WGS) entry which is preliminary data.</text>
</comment>
<dbReference type="EMBL" id="QFPX01000005">
    <property type="protein sequence ID" value="PZQ55747.1"/>
    <property type="molecule type" value="Genomic_DNA"/>
</dbReference>
<reference evidence="2 3" key="1">
    <citation type="submission" date="2017-08" db="EMBL/GenBank/DDBJ databases">
        <title>Infants hospitalized years apart are colonized by the same room-sourced microbial strains.</title>
        <authorList>
            <person name="Brooks B."/>
            <person name="Olm M.R."/>
            <person name="Firek B.A."/>
            <person name="Baker R."/>
            <person name="Thomas B.C."/>
            <person name="Morowitz M.J."/>
            <person name="Banfield J.F."/>
        </authorList>
    </citation>
    <scope>NUCLEOTIDE SEQUENCE [LARGE SCALE GENOMIC DNA]</scope>
    <source>
        <strain evidence="2">S2_005_002_R2_33</strain>
    </source>
</reference>
<evidence type="ECO:0000313" key="2">
    <source>
        <dbReference type="EMBL" id="PZQ55747.1"/>
    </source>
</evidence>
<name>A0A2W5QDU1_9SPHN</name>
<organism evidence="2 3">
    <name type="scientific">Novosphingobium pentaromativorans</name>
    <dbReference type="NCBI Taxonomy" id="205844"/>
    <lineage>
        <taxon>Bacteria</taxon>
        <taxon>Pseudomonadati</taxon>
        <taxon>Pseudomonadota</taxon>
        <taxon>Alphaproteobacteria</taxon>
        <taxon>Sphingomonadales</taxon>
        <taxon>Sphingomonadaceae</taxon>
        <taxon>Novosphingobium</taxon>
    </lineage>
</organism>
<feature type="coiled-coil region" evidence="1">
    <location>
        <begin position="20"/>
        <end position="61"/>
    </location>
</feature>
<proteinExistence type="predicted"/>
<keyword evidence="1" id="KW-0175">Coiled coil</keyword>
<dbReference type="Proteomes" id="UP000249082">
    <property type="component" value="Unassembled WGS sequence"/>
</dbReference>
<sequence>MKAGSIEMLRAGMTAAPVSMDRLEASVLGAEKRLRRAREKADAAEAELDAAVQWLERMKAEREDFVNRQGMLL</sequence>
<dbReference type="AlphaFoldDB" id="A0A2W5QDU1"/>